<proteinExistence type="predicted"/>
<dbReference type="GO" id="GO:0000160">
    <property type="term" value="P:phosphorelay signal transduction system"/>
    <property type="evidence" value="ECO:0007669"/>
    <property type="project" value="InterPro"/>
</dbReference>
<protein>
    <submittedName>
        <fullName evidence="3">Response regulator transcription factor</fullName>
    </submittedName>
</protein>
<name>A0A7V5RQZ4_CALAY</name>
<dbReference type="Gene3D" id="3.40.50.2300">
    <property type="match status" value="1"/>
</dbReference>
<dbReference type="InterPro" id="IPR001789">
    <property type="entry name" value="Sig_transdc_resp-reg_receiver"/>
</dbReference>
<accession>A0A7V5RQZ4</accession>
<keyword evidence="1" id="KW-0597">Phosphoprotein</keyword>
<dbReference type="Proteomes" id="UP000885771">
    <property type="component" value="Unassembled WGS sequence"/>
</dbReference>
<dbReference type="EMBL" id="DRLI01000225">
    <property type="protein sequence ID" value="HHM02520.1"/>
    <property type="molecule type" value="Genomic_DNA"/>
</dbReference>
<gene>
    <name evidence="3" type="ORF">ENJ15_05850</name>
</gene>
<dbReference type="AlphaFoldDB" id="A0A7V5RQZ4"/>
<comment type="caution">
    <text evidence="3">The sequence shown here is derived from an EMBL/GenBank/DDBJ whole genome shotgun (WGS) entry which is preliminary data.</text>
</comment>
<feature type="modified residue" description="4-aspartylphosphate" evidence="1">
    <location>
        <position position="62"/>
    </location>
</feature>
<reference evidence="3" key="1">
    <citation type="journal article" date="2020" name="mSystems">
        <title>Genome- and Community-Level Interaction Insights into Carbon Utilization and Element Cycling Functions of Hydrothermarchaeota in Hydrothermal Sediment.</title>
        <authorList>
            <person name="Zhou Z."/>
            <person name="Liu Y."/>
            <person name="Xu W."/>
            <person name="Pan J."/>
            <person name="Luo Z.H."/>
            <person name="Li M."/>
        </authorList>
    </citation>
    <scope>NUCLEOTIDE SEQUENCE [LARGE SCALE GENOMIC DNA]</scope>
    <source>
        <strain evidence="3">HyVt-460</strain>
    </source>
</reference>
<evidence type="ECO:0000313" key="3">
    <source>
        <dbReference type="EMBL" id="HHM02520.1"/>
    </source>
</evidence>
<dbReference type="PROSITE" id="PS50110">
    <property type="entry name" value="RESPONSE_REGULATORY"/>
    <property type="match status" value="1"/>
</dbReference>
<organism evidence="3">
    <name type="scientific">Caldithrix abyssi</name>
    <dbReference type="NCBI Taxonomy" id="187145"/>
    <lineage>
        <taxon>Bacteria</taxon>
        <taxon>Pseudomonadati</taxon>
        <taxon>Calditrichota</taxon>
        <taxon>Calditrichia</taxon>
        <taxon>Calditrichales</taxon>
        <taxon>Calditrichaceae</taxon>
        <taxon>Caldithrix</taxon>
    </lineage>
</organism>
<feature type="domain" description="Response regulatory" evidence="2">
    <location>
        <begin position="10"/>
        <end position="127"/>
    </location>
</feature>
<sequence>MFFVCSGSMKVLITGNKNLMTPVVERLKESGAGSLSIKISPPDPLSILADVLRIRPSLLVLDDESLQEQATKLIKKIREAHPDIKIIFLTENPDVRYGKSVASIGVDFYAIKPISEENILKAIRSIAR</sequence>
<dbReference type="InterPro" id="IPR011006">
    <property type="entry name" value="CheY-like_superfamily"/>
</dbReference>
<evidence type="ECO:0000256" key="1">
    <source>
        <dbReference type="PROSITE-ProRule" id="PRU00169"/>
    </source>
</evidence>
<dbReference type="SUPFAM" id="SSF52172">
    <property type="entry name" value="CheY-like"/>
    <property type="match status" value="1"/>
</dbReference>
<evidence type="ECO:0000259" key="2">
    <source>
        <dbReference type="PROSITE" id="PS50110"/>
    </source>
</evidence>